<keyword evidence="1" id="KW-0472">Membrane</keyword>
<keyword evidence="1" id="KW-1133">Transmembrane helix</keyword>
<dbReference type="AlphaFoldDB" id="A0A5J4V608"/>
<organism evidence="2 3">
    <name type="scientific">Streblomastix strix</name>
    <dbReference type="NCBI Taxonomy" id="222440"/>
    <lineage>
        <taxon>Eukaryota</taxon>
        <taxon>Metamonada</taxon>
        <taxon>Preaxostyla</taxon>
        <taxon>Oxymonadida</taxon>
        <taxon>Streblomastigidae</taxon>
        <taxon>Streblomastix</taxon>
    </lineage>
</organism>
<accession>A0A5J4V608</accession>
<evidence type="ECO:0000256" key="1">
    <source>
        <dbReference type="SAM" id="Phobius"/>
    </source>
</evidence>
<proteinExistence type="predicted"/>
<evidence type="ECO:0000313" key="2">
    <source>
        <dbReference type="EMBL" id="KAA6377822.1"/>
    </source>
</evidence>
<feature type="transmembrane region" description="Helical" evidence="1">
    <location>
        <begin position="99"/>
        <end position="122"/>
    </location>
</feature>
<comment type="caution">
    <text evidence="2">The sequence shown here is derived from an EMBL/GenBank/DDBJ whole genome shotgun (WGS) entry which is preliminary data.</text>
</comment>
<dbReference type="Proteomes" id="UP000324800">
    <property type="component" value="Unassembled WGS sequence"/>
</dbReference>
<keyword evidence="1" id="KW-0812">Transmembrane</keyword>
<dbReference type="EMBL" id="SNRW01009558">
    <property type="protein sequence ID" value="KAA6377822.1"/>
    <property type="molecule type" value="Genomic_DNA"/>
</dbReference>
<protein>
    <submittedName>
        <fullName evidence="2">Uncharacterized protein</fullName>
    </submittedName>
</protein>
<sequence length="164" mass="18006">MQVDKQIKVYEDGYKGPKVLTQAQQNKQLAMRPTLAHGAPVKDSQLMYEADDEHQLGDNNSDELVDDADDEITISEIVQYVKKKPQGQKSKHHKRISSIIAFATSQIILGCSIDTIFVAYTISPHGRPIPTFANSVAKPIASFQPTGGGFAKVGGPCLFNNYML</sequence>
<gene>
    <name evidence="2" type="ORF">EZS28_026651</name>
</gene>
<name>A0A5J4V608_9EUKA</name>
<reference evidence="2 3" key="1">
    <citation type="submission" date="2019-03" db="EMBL/GenBank/DDBJ databases">
        <title>Single cell metagenomics reveals metabolic interactions within the superorganism composed of flagellate Streblomastix strix and complex community of Bacteroidetes bacteria on its surface.</title>
        <authorList>
            <person name="Treitli S.C."/>
            <person name="Kolisko M."/>
            <person name="Husnik F."/>
            <person name="Keeling P."/>
            <person name="Hampl V."/>
        </authorList>
    </citation>
    <scope>NUCLEOTIDE SEQUENCE [LARGE SCALE GENOMIC DNA]</scope>
    <source>
        <strain evidence="2">ST1C</strain>
    </source>
</reference>
<evidence type="ECO:0000313" key="3">
    <source>
        <dbReference type="Proteomes" id="UP000324800"/>
    </source>
</evidence>